<dbReference type="CDD" id="cd05259">
    <property type="entry name" value="PCBER_SDR_a"/>
    <property type="match status" value="1"/>
</dbReference>
<dbReference type="PANTHER" id="PTHR47706">
    <property type="entry name" value="NMRA-LIKE FAMILY PROTEIN"/>
    <property type="match status" value="1"/>
</dbReference>
<sequence>MTTRNPSESRVLVLGAGELGECVLREMSAMRDAGRVASLCVLLRPAAADSAQRAALVTRLSDLRIDIVEADLASVSEEALATLFQPYDQIICCTGFVGGSGTQRKITAAVLKARVAHYIPWQFGVDYDVVGRGSGQDVWDEQLDVRDMLRAQNDVRWTIVSTGMFMSFVVLPDFGLVDVEQGVVHALGDPDFALTVTTPEDIGRLTAQIAVSRPSFDDQVVHVAGDTFTYRELASTLTTELGRPFSVECWEVPQLKADATAHPEDTMRKYRLSFARKDGVAWPKDETFNAKAGIPVTGLAAWLSEWHAHGFDKVR</sequence>
<accession>A0A239SMM3</accession>
<feature type="domain" description="NmrA-like" evidence="3">
    <location>
        <begin position="8"/>
        <end position="258"/>
    </location>
</feature>
<dbReference type="STRING" id="93222.NA29_21275"/>
<keyword evidence="1" id="KW-0521">NADP</keyword>
<organism evidence="4 5">
    <name type="scientific">Pandoraea sputorum</name>
    <dbReference type="NCBI Taxonomy" id="93222"/>
    <lineage>
        <taxon>Bacteria</taxon>
        <taxon>Pseudomonadati</taxon>
        <taxon>Pseudomonadota</taxon>
        <taxon>Betaproteobacteria</taxon>
        <taxon>Burkholderiales</taxon>
        <taxon>Burkholderiaceae</taxon>
        <taxon>Pandoraea</taxon>
    </lineage>
</organism>
<dbReference type="SUPFAM" id="SSF51735">
    <property type="entry name" value="NAD(P)-binding Rossmann-fold domains"/>
    <property type="match status" value="1"/>
</dbReference>
<dbReference type="Pfam" id="PF05368">
    <property type="entry name" value="NmrA"/>
    <property type="match status" value="1"/>
</dbReference>
<dbReference type="RefSeq" id="WP_039399836.1">
    <property type="nucleotide sequence ID" value="NZ_CABPRX010000008.1"/>
</dbReference>
<dbReference type="KEGG" id="pspu:NA29_21275"/>
<evidence type="ECO:0000256" key="1">
    <source>
        <dbReference type="ARBA" id="ARBA00022857"/>
    </source>
</evidence>
<keyword evidence="2" id="KW-0560">Oxidoreductase</keyword>
<proteinExistence type="predicted"/>
<dbReference type="PANTHER" id="PTHR47706:SF6">
    <property type="entry name" value="NMRA-LIKE FAMILY PROTEIN (AFU_ORTHOLOGUE AFUA_6G00280)"/>
    <property type="match status" value="1"/>
</dbReference>
<dbReference type="InterPro" id="IPR045312">
    <property type="entry name" value="PCBER-like"/>
</dbReference>
<dbReference type="InterPro" id="IPR008030">
    <property type="entry name" value="NmrA-like"/>
</dbReference>
<dbReference type="Proteomes" id="UP000215126">
    <property type="component" value="Chromosome 1"/>
</dbReference>
<dbReference type="InterPro" id="IPR051609">
    <property type="entry name" value="NmrA/Isoflavone_reductase-like"/>
</dbReference>
<evidence type="ECO:0000256" key="2">
    <source>
        <dbReference type="ARBA" id="ARBA00023002"/>
    </source>
</evidence>
<protein>
    <submittedName>
        <fullName evidence="4">Branched-chain amino acid ABC-type transport system, permease components</fullName>
    </submittedName>
</protein>
<dbReference type="EMBL" id="LT906435">
    <property type="protein sequence ID" value="SNU86681.1"/>
    <property type="molecule type" value="Genomic_DNA"/>
</dbReference>
<dbReference type="Gene3D" id="3.90.25.10">
    <property type="entry name" value="UDP-galactose 4-epimerase, domain 1"/>
    <property type="match status" value="1"/>
</dbReference>
<dbReference type="OrthoDB" id="5540862at2"/>
<reference evidence="4 5" key="1">
    <citation type="submission" date="2017-06" db="EMBL/GenBank/DDBJ databases">
        <authorList>
            <consortium name="Pathogen Informatics"/>
        </authorList>
    </citation>
    <scope>NUCLEOTIDE SEQUENCE [LARGE SCALE GENOMIC DNA]</scope>
    <source>
        <strain evidence="4 5">NCTC13161</strain>
    </source>
</reference>
<evidence type="ECO:0000313" key="5">
    <source>
        <dbReference type="Proteomes" id="UP000215126"/>
    </source>
</evidence>
<name>A0A239SMM3_9BURK</name>
<gene>
    <name evidence="4" type="ORF">SAMEA4530655_03434</name>
</gene>
<dbReference type="AlphaFoldDB" id="A0A239SMM3"/>
<evidence type="ECO:0000313" key="4">
    <source>
        <dbReference type="EMBL" id="SNU86681.1"/>
    </source>
</evidence>
<dbReference type="GO" id="GO:0016491">
    <property type="term" value="F:oxidoreductase activity"/>
    <property type="evidence" value="ECO:0007669"/>
    <property type="project" value="UniProtKB-KW"/>
</dbReference>
<dbReference type="Gene3D" id="3.40.50.720">
    <property type="entry name" value="NAD(P)-binding Rossmann-like Domain"/>
    <property type="match status" value="1"/>
</dbReference>
<keyword evidence="5" id="KW-1185">Reference proteome</keyword>
<dbReference type="InterPro" id="IPR036291">
    <property type="entry name" value="NAD(P)-bd_dom_sf"/>
</dbReference>
<dbReference type="GeneID" id="88096043"/>
<evidence type="ECO:0000259" key="3">
    <source>
        <dbReference type="Pfam" id="PF05368"/>
    </source>
</evidence>